<organism evidence="4 5">
    <name type="scientific">Coptis chinensis</name>
    <dbReference type="NCBI Taxonomy" id="261450"/>
    <lineage>
        <taxon>Eukaryota</taxon>
        <taxon>Viridiplantae</taxon>
        <taxon>Streptophyta</taxon>
        <taxon>Embryophyta</taxon>
        <taxon>Tracheophyta</taxon>
        <taxon>Spermatophyta</taxon>
        <taxon>Magnoliopsida</taxon>
        <taxon>Ranunculales</taxon>
        <taxon>Ranunculaceae</taxon>
        <taxon>Coptidoideae</taxon>
        <taxon>Coptis</taxon>
    </lineage>
</organism>
<comment type="similarity">
    <text evidence="3">Belongs to the class I-like SAM-binding methyltransferase superfamily. Erg6/SMT family.</text>
</comment>
<keyword evidence="1" id="KW-0489">Methyltransferase</keyword>
<dbReference type="Proteomes" id="UP000631114">
    <property type="component" value="Unassembled WGS sequence"/>
</dbReference>
<accession>A0A835M2N6</accession>
<evidence type="ECO:0000256" key="2">
    <source>
        <dbReference type="ARBA" id="ARBA00022679"/>
    </source>
</evidence>
<evidence type="ECO:0000256" key="3">
    <source>
        <dbReference type="ARBA" id="ARBA00038188"/>
    </source>
</evidence>
<dbReference type="AlphaFoldDB" id="A0A835M2N6"/>
<evidence type="ECO:0000313" key="4">
    <source>
        <dbReference type="EMBL" id="KAF9617423.1"/>
    </source>
</evidence>
<dbReference type="PANTHER" id="PTHR44068:SF1">
    <property type="entry name" value="HYPOTHETICAL LOC100005854"/>
    <property type="match status" value="1"/>
</dbReference>
<evidence type="ECO:0000313" key="5">
    <source>
        <dbReference type="Proteomes" id="UP000631114"/>
    </source>
</evidence>
<evidence type="ECO:0000256" key="1">
    <source>
        <dbReference type="ARBA" id="ARBA00022603"/>
    </source>
</evidence>
<keyword evidence="5" id="KW-1185">Reference proteome</keyword>
<comment type="caution">
    <text evidence="4">The sequence shown here is derived from an EMBL/GenBank/DDBJ whole genome shotgun (WGS) entry which is preliminary data.</text>
</comment>
<dbReference type="InterPro" id="IPR029063">
    <property type="entry name" value="SAM-dependent_MTases_sf"/>
</dbReference>
<name>A0A835M2N6_9MAGN</name>
<proteinExistence type="inferred from homology"/>
<dbReference type="InterPro" id="IPR050447">
    <property type="entry name" value="Erg6_SMT_methyltransf"/>
</dbReference>
<gene>
    <name evidence="4" type="ORF">IFM89_036384</name>
</gene>
<keyword evidence="2" id="KW-0808">Transferase</keyword>
<dbReference type="Gene3D" id="3.40.50.150">
    <property type="entry name" value="Vaccinia Virus protein VP39"/>
    <property type="match status" value="1"/>
</dbReference>
<dbReference type="GO" id="GO:0003838">
    <property type="term" value="F:sterol 24-C-methyltransferase activity"/>
    <property type="evidence" value="ECO:0007669"/>
    <property type="project" value="TreeGrafter"/>
</dbReference>
<dbReference type="EMBL" id="JADFTS010000003">
    <property type="protein sequence ID" value="KAF9617423.1"/>
    <property type="molecule type" value="Genomic_DNA"/>
</dbReference>
<dbReference type="GO" id="GO:0032259">
    <property type="term" value="P:methylation"/>
    <property type="evidence" value="ECO:0007669"/>
    <property type="project" value="UniProtKB-KW"/>
</dbReference>
<dbReference type="PANTHER" id="PTHR44068">
    <property type="entry name" value="ZGC:194242"/>
    <property type="match status" value="1"/>
</dbReference>
<dbReference type="OrthoDB" id="8300214at2759"/>
<dbReference type="GO" id="GO:0005783">
    <property type="term" value="C:endoplasmic reticulum"/>
    <property type="evidence" value="ECO:0007669"/>
    <property type="project" value="TreeGrafter"/>
</dbReference>
<dbReference type="SUPFAM" id="SSF53335">
    <property type="entry name" value="S-adenosyl-L-methionine-dependent methyltransferases"/>
    <property type="match status" value="1"/>
</dbReference>
<sequence>MYLMMSSSSASYESMMRINDISRWNGESLRESIKRHEHYLALQLCLKPGQKVLDVGCGNVELVGHSEKSRDLGIALHIQKFVISSLRLRIDGRQASNNAAVTAVATMTGHRAVPEI</sequence>
<reference evidence="4 5" key="1">
    <citation type="submission" date="2020-10" db="EMBL/GenBank/DDBJ databases">
        <title>The Coptis chinensis genome and diversification of protoberbering-type alkaloids.</title>
        <authorList>
            <person name="Wang B."/>
            <person name="Shu S."/>
            <person name="Song C."/>
            <person name="Liu Y."/>
        </authorList>
    </citation>
    <scope>NUCLEOTIDE SEQUENCE [LARGE SCALE GENOMIC DNA]</scope>
    <source>
        <strain evidence="4">HL-2020</strain>
        <tissue evidence="4">Leaf</tissue>
    </source>
</reference>
<dbReference type="GO" id="GO:0016126">
    <property type="term" value="P:sterol biosynthetic process"/>
    <property type="evidence" value="ECO:0007669"/>
    <property type="project" value="TreeGrafter"/>
</dbReference>
<protein>
    <submittedName>
        <fullName evidence="4">Uncharacterized protein</fullName>
    </submittedName>
</protein>